<keyword evidence="7 9" id="KW-0418">Kinase</keyword>
<evidence type="ECO:0000256" key="2">
    <source>
        <dbReference type="ARBA" id="ARBA00008305"/>
    </source>
</evidence>
<dbReference type="GO" id="GO:0035299">
    <property type="term" value="F:inositol-1,3,4,5,6-pentakisphosphate 2-kinase activity"/>
    <property type="evidence" value="ECO:0007669"/>
    <property type="project" value="UniProtKB-EC"/>
</dbReference>
<evidence type="ECO:0000256" key="1">
    <source>
        <dbReference type="ARBA" id="ARBA00003979"/>
    </source>
</evidence>
<evidence type="ECO:0000313" key="11">
    <source>
        <dbReference type="EMBL" id="OAA77699.1"/>
    </source>
</evidence>
<keyword evidence="5 9" id="KW-0808">Transferase</keyword>
<comment type="function">
    <text evidence="1">Has kinase activity and phosphorylates inositol-1,3,4,5,6-pentakisphosphate (Ins(1,3,4,5,6)P5) to produce 1,2,3,4,5,6-hexakisphosphate (InsP6), also known as phytate.</text>
</comment>
<evidence type="ECO:0000256" key="10">
    <source>
        <dbReference type="SAM" id="MobiDB-lite"/>
    </source>
</evidence>
<evidence type="ECO:0000256" key="3">
    <source>
        <dbReference type="ARBA" id="ARBA00012023"/>
    </source>
</evidence>
<evidence type="ECO:0000256" key="9">
    <source>
        <dbReference type="RuleBase" id="RU364126"/>
    </source>
</evidence>
<dbReference type="GO" id="GO:0032958">
    <property type="term" value="P:inositol phosphate biosynthetic process"/>
    <property type="evidence" value="ECO:0007669"/>
    <property type="project" value="TreeGrafter"/>
</dbReference>
<comment type="caution">
    <text evidence="11">The sequence shown here is derived from an EMBL/GenBank/DDBJ whole genome shotgun (WGS) entry which is preliminary data.</text>
</comment>
<gene>
    <name evidence="11" type="ORF">LEL_04522</name>
</gene>
<dbReference type="STRING" id="1081108.A0A168HFC0"/>
<dbReference type="Pfam" id="PF06090">
    <property type="entry name" value="Ins_P5_2-kin"/>
    <property type="match status" value="2"/>
</dbReference>
<name>A0A168HFC0_CORDF</name>
<keyword evidence="8 9" id="KW-0067">ATP-binding</keyword>
<evidence type="ECO:0000256" key="6">
    <source>
        <dbReference type="ARBA" id="ARBA00022741"/>
    </source>
</evidence>
<sequence length="507" mass="56149">MALSELPQREPGPDQGYTEAAQHQHLSKADPPVVPPIEVARAHHPAANPAASTPAFPDQQQANHVGFLATSLLAVETPAAAAANYPLHGDEMWQKHFKHLPRGSKPVAFVGEGAANAVFEIKVPQHGLSDQNFKANELHAGLLLRVAKVPALGQPTAYNYLFQQKFYQTAIRPLLGNNAIHQELVILRSSGIIDELNRLLQELDHTRKAKFRGSFVGQSDWGLLIEDMRPDTKAPAPRILVEFKPKWLSQSRSAPARAVRCRQCALELQRKLTRPVTGTGLFTPERKPCPLALVDDEPPPPAVSSPFRIAPQLIDAPEREHLQTSLELLLHDPVLDDLRAQQEELDMTGPLKAIPEDEKFGIAMTIRDCTCFALIPKDAAARSAEDIKIRLGDLDWKDPHTKIQHWRGTEQALIDGGFYTADWILCDGVYYYPPTLCLLEWKPRLFSTGATDVIQLLDADANRPTNGYAAERHVYTHVAETASLRAKLQPYDGGDATPINPHHPPPY</sequence>
<organism evidence="11 12">
    <name type="scientific">Akanthomyces lecanii RCEF 1005</name>
    <dbReference type="NCBI Taxonomy" id="1081108"/>
    <lineage>
        <taxon>Eukaryota</taxon>
        <taxon>Fungi</taxon>
        <taxon>Dikarya</taxon>
        <taxon>Ascomycota</taxon>
        <taxon>Pezizomycotina</taxon>
        <taxon>Sordariomycetes</taxon>
        <taxon>Hypocreomycetidae</taxon>
        <taxon>Hypocreales</taxon>
        <taxon>Cordycipitaceae</taxon>
        <taxon>Akanthomyces</taxon>
        <taxon>Cordyceps confragosa</taxon>
    </lineage>
</organism>
<reference evidence="11 12" key="1">
    <citation type="journal article" date="2016" name="Genome Biol. Evol.">
        <title>Divergent and convergent evolution of fungal pathogenicity.</title>
        <authorList>
            <person name="Shang Y."/>
            <person name="Xiao G."/>
            <person name="Zheng P."/>
            <person name="Cen K."/>
            <person name="Zhan S."/>
            <person name="Wang C."/>
        </authorList>
    </citation>
    <scope>NUCLEOTIDE SEQUENCE [LARGE SCALE GENOMIC DNA]</scope>
    <source>
        <strain evidence="11 12">RCEF 1005</strain>
    </source>
</reference>
<protein>
    <recommendedName>
        <fullName evidence="4 9">Inositol-pentakisphosphate 2-kinase</fullName>
        <ecNumber evidence="3 9">2.7.1.158</ecNumber>
    </recommendedName>
</protein>
<evidence type="ECO:0000256" key="5">
    <source>
        <dbReference type="ARBA" id="ARBA00022679"/>
    </source>
</evidence>
<dbReference type="EMBL" id="AZHF01000003">
    <property type="protein sequence ID" value="OAA77699.1"/>
    <property type="molecule type" value="Genomic_DNA"/>
</dbReference>
<dbReference type="PANTHER" id="PTHR14456">
    <property type="entry name" value="INOSITOL POLYPHOSPHATE KINASE 1"/>
    <property type="match status" value="1"/>
</dbReference>
<evidence type="ECO:0000256" key="8">
    <source>
        <dbReference type="ARBA" id="ARBA00022840"/>
    </source>
</evidence>
<dbReference type="PANTHER" id="PTHR14456:SF2">
    <property type="entry name" value="INOSITOL-PENTAKISPHOSPHATE 2-KINASE"/>
    <property type="match status" value="1"/>
</dbReference>
<evidence type="ECO:0000313" key="12">
    <source>
        <dbReference type="Proteomes" id="UP000076881"/>
    </source>
</evidence>
<comment type="catalytic activity">
    <reaction evidence="9">
        <text>1D-myo-inositol 1,3,4,5,6-pentakisphosphate + ATP = 1D-myo-inositol hexakisphosphate + ADP + H(+)</text>
        <dbReference type="Rhea" id="RHEA:20313"/>
        <dbReference type="ChEBI" id="CHEBI:15378"/>
        <dbReference type="ChEBI" id="CHEBI:30616"/>
        <dbReference type="ChEBI" id="CHEBI:57733"/>
        <dbReference type="ChEBI" id="CHEBI:58130"/>
        <dbReference type="ChEBI" id="CHEBI:456216"/>
        <dbReference type="EC" id="2.7.1.158"/>
    </reaction>
</comment>
<comment type="function">
    <text evidence="9">Phosphorylates Ins(1,3,4,5,6)P5 at position 2 to form Ins(1,2,3,4,5,6)P6 (InsP6 or phytate).</text>
</comment>
<accession>A0A168HFC0</accession>
<dbReference type="Proteomes" id="UP000076881">
    <property type="component" value="Unassembled WGS sequence"/>
</dbReference>
<comment type="similarity">
    <text evidence="2">Belongs to the IPK1 type 1 family.</text>
</comment>
<dbReference type="EC" id="2.7.1.158" evidence="3 9"/>
<keyword evidence="12" id="KW-1185">Reference proteome</keyword>
<keyword evidence="6 9" id="KW-0547">Nucleotide-binding</keyword>
<feature type="region of interest" description="Disordered" evidence="10">
    <location>
        <begin position="1"/>
        <end position="32"/>
    </location>
</feature>
<dbReference type="GO" id="GO:0005634">
    <property type="term" value="C:nucleus"/>
    <property type="evidence" value="ECO:0007669"/>
    <property type="project" value="TreeGrafter"/>
</dbReference>
<comment type="domain">
    <text evidence="9">The EXKPK motif is conserved in inositol-pentakisphosphate 2-kinases of both family 1 and 2.</text>
</comment>
<proteinExistence type="inferred from homology"/>
<dbReference type="GO" id="GO:0005524">
    <property type="term" value="F:ATP binding"/>
    <property type="evidence" value="ECO:0007669"/>
    <property type="project" value="UniProtKB-KW"/>
</dbReference>
<dbReference type="AlphaFoldDB" id="A0A168HFC0"/>
<dbReference type="OrthoDB" id="272370at2759"/>
<dbReference type="InterPro" id="IPR009286">
    <property type="entry name" value="Ins_P5_2-kin"/>
</dbReference>
<evidence type="ECO:0000256" key="4">
    <source>
        <dbReference type="ARBA" id="ARBA00014846"/>
    </source>
</evidence>
<evidence type="ECO:0000256" key="7">
    <source>
        <dbReference type="ARBA" id="ARBA00022777"/>
    </source>
</evidence>